<keyword evidence="2 5" id="KW-0812">Transmembrane</keyword>
<feature type="transmembrane region" description="Helical" evidence="5">
    <location>
        <begin position="12"/>
        <end position="37"/>
    </location>
</feature>
<reference evidence="7 8" key="1">
    <citation type="submission" date="2013-08" db="EMBL/GenBank/DDBJ databases">
        <authorList>
            <person name="Durkin A.S."/>
            <person name="Haft D.R."/>
            <person name="McCorrison J."/>
            <person name="Torralba M."/>
            <person name="Gillis M."/>
            <person name="Haft D.H."/>
            <person name="Methe B."/>
            <person name="Sutton G."/>
            <person name="Nelson K.E."/>
        </authorList>
    </citation>
    <scope>NUCLEOTIDE SEQUENCE [LARGE SCALE GENOMIC DNA]</scope>
    <source>
        <strain evidence="7 8">F0195</strain>
    </source>
</reference>
<dbReference type="GO" id="GO:0005524">
    <property type="term" value="F:ATP binding"/>
    <property type="evidence" value="ECO:0007669"/>
    <property type="project" value="InterPro"/>
</dbReference>
<comment type="subcellular location">
    <subcellularLocation>
        <location evidence="1">Cell membrane</location>
        <topology evidence="1">Multi-pass membrane protein</topology>
    </subcellularLocation>
</comment>
<dbReference type="GO" id="GO:0140359">
    <property type="term" value="F:ABC-type transporter activity"/>
    <property type="evidence" value="ECO:0007669"/>
    <property type="project" value="InterPro"/>
</dbReference>
<dbReference type="AlphaFoldDB" id="U2TV23"/>
<dbReference type="GO" id="GO:0005886">
    <property type="term" value="C:plasma membrane"/>
    <property type="evidence" value="ECO:0007669"/>
    <property type="project" value="UniProtKB-SubCell"/>
</dbReference>
<evidence type="ECO:0000256" key="4">
    <source>
        <dbReference type="ARBA" id="ARBA00023136"/>
    </source>
</evidence>
<dbReference type="OrthoDB" id="3188406at2"/>
<feature type="transmembrane region" description="Helical" evidence="5">
    <location>
        <begin position="136"/>
        <end position="165"/>
    </location>
</feature>
<evidence type="ECO:0000313" key="7">
    <source>
        <dbReference type="EMBL" id="ERL10200.1"/>
    </source>
</evidence>
<dbReference type="Proteomes" id="UP000016638">
    <property type="component" value="Unassembled WGS sequence"/>
</dbReference>
<dbReference type="InterPro" id="IPR036640">
    <property type="entry name" value="ABC1_TM_sf"/>
</dbReference>
<accession>U2TV23</accession>
<gene>
    <name evidence="7" type="ORF">HMPREF1316_2188</name>
</gene>
<feature type="transmembrane region" description="Helical" evidence="5">
    <location>
        <begin position="49"/>
        <end position="74"/>
    </location>
</feature>
<feature type="non-terminal residue" evidence="7">
    <location>
        <position position="361"/>
    </location>
</feature>
<keyword evidence="3 5" id="KW-1133">Transmembrane helix</keyword>
<name>U2TV23_9ACTN</name>
<dbReference type="SUPFAM" id="SSF90123">
    <property type="entry name" value="ABC transporter transmembrane region"/>
    <property type="match status" value="1"/>
</dbReference>
<dbReference type="Gene3D" id="1.20.1560.10">
    <property type="entry name" value="ABC transporter type 1, transmembrane domain"/>
    <property type="match status" value="1"/>
</dbReference>
<dbReference type="STRING" id="1125712.HMPREF1316_2188"/>
<keyword evidence="8" id="KW-1185">Reference proteome</keyword>
<evidence type="ECO:0000256" key="2">
    <source>
        <dbReference type="ARBA" id="ARBA00022692"/>
    </source>
</evidence>
<sequence>MSFPVFELTGKNALMALGCALSTTCMAVASLLIADVISRISLGQDIHSVAGWLVLALIMTLVSAASSVLLSSWMPKRLEIGRQRSASVRLIRDLLSSPWRVYRHHDKSFYLNVQSSSIGVYASTYADLSVRLMGSLLCLLVLLALMGWLHPAFLLGCVVYILLFYGTLRLPAGRLARLQQEGIATQDDFLGESKRIVENKRPINAIRAEDYFSHRYHHAAREYLSFIWRYRFNEMMVSDAPILLTVLLQVVLLAESAWLCIQGSIGVGAIYASYRLASLMQDPLSIVLQIFVRYRANAVHLDRLRGLASEARESSGFEGLYRDTGDLARISGSLWATAAREGEPLFRAAGVRVPRGALTVV</sequence>
<evidence type="ECO:0000256" key="3">
    <source>
        <dbReference type="ARBA" id="ARBA00022989"/>
    </source>
</evidence>
<feature type="domain" description="ABC transmembrane type-1" evidence="6">
    <location>
        <begin position="13"/>
        <end position="296"/>
    </location>
</feature>
<dbReference type="PROSITE" id="PS50929">
    <property type="entry name" value="ABC_TM1F"/>
    <property type="match status" value="1"/>
</dbReference>
<comment type="caution">
    <text evidence="7">The sequence shown here is derived from an EMBL/GenBank/DDBJ whole genome shotgun (WGS) entry which is preliminary data.</text>
</comment>
<keyword evidence="4 5" id="KW-0472">Membrane</keyword>
<dbReference type="eggNOG" id="COG1132">
    <property type="taxonomic scope" value="Bacteria"/>
</dbReference>
<dbReference type="InterPro" id="IPR011527">
    <property type="entry name" value="ABC1_TM_dom"/>
</dbReference>
<proteinExistence type="predicted"/>
<dbReference type="EMBL" id="AWEZ01000016">
    <property type="protein sequence ID" value="ERL10200.1"/>
    <property type="molecule type" value="Genomic_DNA"/>
</dbReference>
<evidence type="ECO:0000259" key="6">
    <source>
        <dbReference type="PROSITE" id="PS50929"/>
    </source>
</evidence>
<evidence type="ECO:0000256" key="5">
    <source>
        <dbReference type="SAM" id="Phobius"/>
    </source>
</evidence>
<protein>
    <submittedName>
        <fullName evidence="7">ABC transporter transmembrane region</fullName>
    </submittedName>
</protein>
<dbReference type="Pfam" id="PF00664">
    <property type="entry name" value="ABC_membrane"/>
    <property type="match status" value="1"/>
</dbReference>
<evidence type="ECO:0000256" key="1">
    <source>
        <dbReference type="ARBA" id="ARBA00004651"/>
    </source>
</evidence>
<evidence type="ECO:0000313" key="8">
    <source>
        <dbReference type="Proteomes" id="UP000016638"/>
    </source>
</evidence>
<organism evidence="7 8">
    <name type="scientific">Olsenella profusa F0195</name>
    <dbReference type="NCBI Taxonomy" id="1125712"/>
    <lineage>
        <taxon>Bacteria</taxon>
        <taxon>Bacillati</taxon>
        <taxon>Actinomycetota</taxon>
        <taxon>Coriobacteriia</taxon>
        <taxon>Coriobacteriales</taxon>
        <taxon>Atopobiaceae</taxon>
        <taxon>Olsenella</taxon>
    </lineage>
</organism>